<name>A0A3N0DT44_9ACTN</name>
<sequence length="167" mass="18354">MRVMTELMPPANWYADPEGSGRWRYWDGAAWTGVYLNQDEPGPSVWKQYWDRAKPVLFAGGVIGMAVCLALGSGAFIFFLVLAWWGFPEEDSPHKLRYAVPYFGAIVVGVGIHAGIGYGLGIAACGTVAYLAGAWRDRLPQQLIWTLMAFSLAGAGVLFFASSDLWR</sequence>
<keyword evidence="1" id="KW-0472">Membrane</keyword>
<protein>
    <submittedName>
        <fullName evidence="3">DUF2510 domain-containing protein</fullName>
    </submittedName>
</protein>
<feature type="transmembrane region" description="Helical" evidence="1">
    <location>
        <begin position="99"/>
        <end position="131"/>
    </location>
</feature>
<evidence type="ECO:0000256" key="1">
    <source>
        <dbReference type="SAM" id="Phobius"/>
    </source>
</evidence>
<keyword evidence="4" id="KW-1185">Reference proteome</keyword>
<reference evidence="3 4" key="1">
    <citation type="submission" date="2018-11" db="EMBL/GenBank/DDBJ databases">
        <authorList>
            <person name="Li F."/>
        </authorList>
    </citation>
    <scope>NUCLEOTIDE SEQUENCE [LARGE SCALE GENOMIC DNA]</scope>
    <source>
        <strain evidence="3 4">KIS18-7</strain>
    </source>
</reference>
<dbReference type="EMBL" id="RJSG01000002">
    <property type="protein sequence ID" value="RNL78782.1"/>
    <property type="molecule type" value="Genomic_DNA"/>
</dbReference>
<organism evidence="3 4">
    <name type="scientific">Nocardioides marmorisolisilvae</name>
    <dbReference type="NCBI Taxonomy" id="1542737"/>
    <lineage>
        <taxon>Bacteria</taxon>
        <taxon>Bacillati</taxon>
        <taxon>Actinomycetota</taxon>
        <taxon>Actinomycetes</taxon>
        <taxon>Propionibacteriales</taxon>
        <taxon>Nocardioidaceae</taxon>
        <taxon>Nocardioides</taxon>
    </lineage>
</organism>
<keyword evidence="1" id="KW-1133">Transmembrane helix</keyword>
<dbReference type="InterPro" id="IPR018929">
    <property type="entry name" value="DUF2510"/>
</dbReference>
<proteinExistence type="predicted"/>
<gene>
    <name evidence="3" type="ORF">EFL95_06840</name>
</gene>
<dbReference type="Proteomes" id="UP000277094">
    <property type="component" value="Unassembled WGS sequence"/>
</dbReference>
<evidence type="ECO:0000313" key="4">
    <source>
        <dbReference type="Proteomes" id="UP000277094"/>
    </source>
</evidence>
<evidence type="ECO:0000259" key="2">
    <source>
        <dbReference type="Pfam" id="PF10708"/>
    </source>
</evidence>
<keyword evidence="1" id="KW-0812">Transmembrane</keyword>
<dbReference type="Pfam" id="PF10708">
    <property type="entry name" value="DUF2510"/>
    <property type="match status" value="1"/>
</dbReference>
<feature type="domain" description="DUF2510" evidence="2">
    <location>
        <begin position="13"/>
        <end position="41"/>
    </location>
</feature>
<dbReference type="AlphaFoldDB" id="A0A3N0DT44"/>
<evidence type="ECO:0000313" key="3">
    <source>
        <dbReference type="EMBL" id="RNL78782.1"/>
    </source>
</evidence>
<accession>A0A3N0DT44</accession>
<comment type="caution">
    <text evidence="3">The sequence shown here is derived from an EMBL/GenBank/DDBJ whole genome shotgun (WGS) entry which is preliminary data.</text>
</comment>
<feature type="transmembrane region" description="Helical" evidence="1">
    <location>
        <begin position="56"/>
        <end position="87"/>
    </location>
</feature>
<dbReference type="OrthoDB" id="5065474at2"/>
<feature type="transmembrane region" description="Helical" evidence="1">
    <location>
        <begin position="143"/>
        <end position="161"/>
    </location>
</feature>